<reference evidence="2" key="1">
    <citation type="submission" date="2017-02" db="UniProtKB">
        <authorList>
            <consortium name="WormBaseParasite"/>
        </authorList>
    </citation>
    <scope>IDENTIFICATION</scope>
</reference>
<evidence type="ECO:0000313" key="1">
    <source>
        <dbReference type="Proteomes" id="UP000038045"/>
    </source>
</evidence>
<accession>A0A0N5A6F4</accession>
<organism evidence="1 2">
    <name type="scientific">Parastrongyloides trichosuri</name>
    <name type="common">Possum-specific nematode worm</name>
    <dbReference type="NCBI Taxonomy" id="131310"/>
    <lineage>
        <taxon>Eukaryota</taxon>
        <taxon>Metazoa</taxon>
        <taxon>Ecdysozoa</taxon>
        <taxon>Nematoda</taxon>
        <taxon>Chromadorea</taxon>
        <taxon>Rhabditida</taxon>
        <taxon>Tylenchina</taxon>
        <taxon>Panagrolaimomorpha</taxon>
        <taxon>Strongyloidoidea</taxon>
        <taxon>Strongyloididae</taxon>
        <taxon>Parastrongyloides</taxon>
    </lineage>
</organism>
<name>A0A0N5A6F4_PARTI</name>
<keyword evidence="1" id="KW-1185">Reference proteome</keyword>
<sequence>MDNMALESSTMTYMGAIKENCSITVVKR</sequence>
<protein>
    <submittedName>
        <fullName evidence="2">Transposase</fullName>
    </submittedName>
</protein>
<proteinExistence type="predicted"/>
<evidence type="ECO:0000313" key="2">
    <source>
        <dbReference type="WBParaSite" id="PTRK_0001757700.1"/>
    </source>
</evidence>
<dbReference type="AlphaFoldDB" id="A0A0N5A6F4"/>
<dbReference type="WBParaSite" id="PTRK_0001757700.1">
    <property type="protein sequence ID" value="PTRK_0001757700.1"/>
    <property type="gene ID" value="PTRK_0001757700"/>
</dbReference>
<dbReference type="Proteomes" id="UP000038045">
    <property type="component" value="Unplaced"/>
</dbReference>